<dbReference type="InterPro" id="IPR050131">
    <property type="entry name" value="Peptidase_S8_subtilisin-like"/>
</dbReference>
<dbReference type="InterPro" id="IPR034213">
    <property type="entry name" value="S8_Vpr-like"/>
</dbReference>
<dbReference type="InterPro" id="IPR036852">
    <property type="entry name" value="Peptidase_S8/S53_dom_sf"/>
</dbReference>
<feature type="domain" description="Peptidase S8/S53" evidence="11">
    <location>
        <begin position="208"/>
        <end position="654"/>
    </location>
</feature>
<organism evidence="14 15">
    <name type="scientific">Planomicrobium soli</name>
    <dbReference type="NCBI Taxonomy" id="1176648"/>
    <lineage>
        <taxon>Bacteria</taxon>
        <taxon>Bacillati</taxon>
        <taxon>Bacillota</taxon>
        <taxon>Bacilli</taxon>
        <taxon>Bacillales</taxon>
        <taxon>Caryophanaceae</taxon>
        <taxon>Planomicrobium</taxon>
    </lineage>
</organism>
<dbReference type="PANTHER" id="PTHR43806:SF65">
    <property type="entry name" value="SERINE PROTEASE APRX"/>
    <property type="match status" value="1"/>
</dbReference>
<protein>
    <submittedName>
        <fullName evidence="14">Peptidase inhibitor I9</fullName>
    </submittedName>
</protein>
<evidence type="ECO:0000256" key="8">
    <source>
        <dbReference type="PROSITE-ProRule" id="PRU01240"/>
    </source>
</evidence>
<evidence type="ECO:0000259" key="12">
    <source>
        <dbReference type="Pfam" id="PF02225"/>
    </source>
</evidence>
<dbReference type="Proteomes" id="UP000242682">
    <property type="component" value="Unassembled WGS sequence"/>
</dbReference>
<keyword evidence="15" id="KW-1185">Reference proteome</keyword>
<dbReference type="SUPFAM" id="SSF52743">
    <property type="entry name" value="Subtilisin-like"/>
    <property type="match status" value="1"/>
</dbReference>
<feature type="chain" id="PRO_5039317774" evidence="10">
    <location>
        <begin position="31"/>
        <end position="1019"/>
    </location>
</feature>
<feature type="compositionally biased region" description="Basic and acidic residues" evidence="9">
    <location>
        <begin position="245"/>
        <end position="260"/>
    </location>
</feature>
<evidence type="ECO:0000256" key="6">
    <source>
        <dbReference type="ARBA" id="ARBA00022801"/>
    </source>
</evidence>
<dbReference type="RefSeq" id="WP_106532900.1">
    <property type="nucleotide sequence ID" value="NZ_PYAT01000004.1"/>
</dbReference>
<dbReference type="SUPFAM" id="SSF52025">
    <property type="entry name" value="PA domain"/>
    <property type="match status" value="1"/>
</dbReference>
<dbReference type="InterPro" id="IPR010259">
    <property type="entry name" value="S8pro/Inhibitor_I9"/>
</dbReference>
<dbReference type="InterPro" id="IPR046450">
    <property type="entry name" value="PA_dom_sf"/>
</dbReference>
<dbReference type="CDD" id="cd07474">
    <property type="entry name" value="Peptidases_S8_subtilisin_Vpr-like"/>
    <property type="match status" value="1"/>
</dbReference>
<feature type="region of interest" description="Disordered" evidence="9">
    <location>
        <begin position="245"/>
        <end position="275"/>
    </location>
</feature>
<evidence type="ECO:0000256" key="3">
    <source>
        <dbReference type="ARBA" id="ARBA00022525"/>
    </source>
</evidence>
<keyword evidence="5 10" id="KW-0732">Signal</keyword>
<dbReference type="Gene3D" id="3.40.50.200">
    <property type="entry name" value="Peptidase S8/S53 domain"/>
    <property type="match status" value="1"/>
</dbReference>
<dbReference type="InterPro" id="IPR003137">
    <property type="entry name" value="PA_domain"/>
</dbReference>
<keyword evidence="7" id="KW-0720">Serine protease</keyword>
<evidence type="ECO:0000256" key="2">
    <source>
        <dbReference type="ARBA" id="ARBA00022512"/>
    </source>
</evidence>
<dbReference type="InterPro" id="IPR000209">
    <property type="entry name" value="Peptidase_S8/S53_dom"/>
</dbReference>
<evidence type="ECO:0000256" key="1">
    <source>
        <dbReference type="ARBA" id="ARBA00011073"/>
    </source>
</evidence>
<feature type="domain" description="PA" evidence="12">
    <location>
        <begin position="439"/>
        <end position="526"/>
    </location>
</feature>
<sequence length="1019" mass="110542">MKGREASKFFSSILPVVLVLSFFSPFSSSAAAGQESGVKENLQPIMSAIEEQMKLAASRPRLHQELQNVSGDEKVAVIVHLTEKPVAFEEGIQASKGQTLSPQQATNIEANVKAQQAKVKSELQEKNILYEETHSYSTVLNGFSAVVKAEDIKKMLEVPTIRAIEPDQTIQIAEGATQSQATPQAASSTISVPEFLGVDKLWAEGFQGEGVKVAVLDTGIDPDHPEFKGVYKGGKNFVKHSFRYTEPRADNDPSETKPSERPSNVPEFDEDGNPFATSHGTLVAGTIAANGVNTFGFKGIAPKVDLYAYRVVGAYGFAQESWVLAGIEEAAEQDIDIINLSYEFLNSSESNSLSYAINNATLAGTIAVMAGGSDGPYRSTIATPATSRLGIAVGSTTLPEEKHRATINAKIGDFTFERTANLMAATFNESPAEKLTGQYELVSIPEAGQPKDYKGIDATGKVVVVAMGRIAPEEKIRVAKEQGAVAIFLHNVKNEEKAPEPSGFFLGESFDWIPAFDLSQADGEALRPHLKEGKGTVTFSAFRTTMTKGDEVDETSAQGPSYPDYDIKPDVLAPGMQILSTKPLYKTDFPNADYSKSYRHGSGAAMSAAHVTGIVALLKQAHPDWTPFDIKVALSNTAKRLDKQKYDVFAQGAGRVQAYAAAHPAVLAYAQDKAVQNETGVLVDNPKGTITFGEHSLKEKNLFISKKILVKDITGAGGEYKATIEMIKTYADAKVTVDKPTFTLTEQEELTIQLAASKMEEADPEAEVLGYIHLAKGNTVISLPFAAGLGKLEERDVEQVVISQPDLSPNGDNVKDEGELRFTLTGDVINFEVVLYDLTAESYEGQALATEIGYLFEEPALKKDKYNLRMDGTYRPWNGDPRTTIPDGLYGIQFLGRNTGSDEGLPDLVDSFWPFFVKTSKPLITGSVSAGTATGKVMDKYLDFNKELISYEKDFDLNEKLRATYTITRNGQEEKAVPFNLEQDGTFSVPVPTDEAIDTINVEITDAAGNKGEAVIYQK</sequence>
<evidence type="ECO:0000313" key="15">
    <source>
        <dbReference type="Proteomes" id="UP000242682"/>
    </source>
</evidence>
<comment type="similarity">
    <text evidence="1 8">Belongs to the peptidase S8 family.</text>
</comment>
<comment type="caution">
    <text evidence="14">The sequence shown here is derived from an EMBL/GenBank/DDBJ whole genome shotgun (WGS) entry which is preliminary data.</text>
</comment>
<proteinExistence type="inferred from homology"/>
<evidence type="ECO:0000256" key="4">
    <source>
        <dbReference type="ARBA" id="ARBA00022670"/>
    </source>
</evidence>
<feature type="domain" description="Inhibitor I9" evidence="13">
    <location>
        <begin position="78"/>
        <end position="172"/>
    </location>
</feature>
<evidence type="ECO:0000256" key="7">
    <source>
        <dbReference type="ARBA" id="ARBA00022825"/>
    </source>
</evidence>
<dbReference type="InterPro" id="IPR023827">
    <property type="entry name" value="Peptidase_S8_Asp-AS"/>
</dbReference>
<evidence type="ECO:0000259" key="13">
    <source>
        <dbReference type="Pfam" id="PF05922"/>
    </source>
</evidence>
<evidence type="ECO:0000259" key="11">
    <source>
        <dbReference type="Pfam" id="PF00082"/>
    </source>
</evidence>
<evidence type="ECO:0000256" key="5">
    <source>
        <dbReference type="ARBA" id="ARBA00022729"/>
    </source>
</evidence>
<dbReference type="PANTHER" id="PTHR43806">
    <property type="entry name" value="PEPTIDASE S8"/>
    <property type="match status" value="1"/>
</dbReference>
<dbReference type="InterPro" id="IPR037045">
    <property type="entry name" value="S8pro/Inhibitor_I9_sf"/>
</dbReference>
<dbReference type="Pfam" id="PF05922">
    <property type="entry name" value="Inhibitor_I9"/>
    <property type="match status" value="1"/>
</dbReference>
<dbReference type="PROSITE" id="PS51892">
    <property type="entry name" value="SUBTILASE"/>
    <property type="match status" value="1"/>
</dbReference>
<accession>A0A2P8H3A7</accession>
<evidence type="ECO:0000313" key="14">
    <source>
        <dbReference type="EMBL" id="PSL40683.1"/>
    </source>
</evidence>
<dbReference type="PROSITE" id="PS00137">
    <property type="entry name" value="SUBTILASE_HIS"/>
    <property type="match status" value="1"/>
</dbReference>
<dbReference type="PROSITE" id="PS00136">
    <property type="entry name" value="SUBTILASE_ASP"/>
    <property type="match status" value="1"/>
</dbReference>
<dbReference type="InterPro" id="IPR022398">
    <property type="entry name" value="Peptidase_S8_His-AS"/>
</dbReference>
<dbReference type="PRINTS" id="PR00723">
    <property type="entry name" value="SUBTILISIN"/>
</dbReference>
<dbReference type="InterPro" id="IPR015500">
    <property type="entry name" value="Peptidase_S8_subtilisin-rel"/>
</dbReference>
<reference evidence="14 15" key="1">
    <citation type="submission" date="2018-03" db="EMBL/GenBank/DDBJ databases">
        <title>Genomic Encyclopedia of Type Strains, Phase III (KMG-III): the genomes of soil and plant-associated and newly described type strains.</title>
        <authorList>
            <person name="Whitman W."/>
        </authorList>
    </citation>
    <scope>NUCLEOTIDE SEQUENCE [LARGE SCALE GENOMIC DNA]</scope>
    <source>
        <strain evidence="14 15">CGMCC 1.12259</strain>
    </source>
</reference>
<keyword evidence="6" id="KW-0378">Hydrolase</keyword>
<evidence type="ECO:0000256" key="10">
    <source>
        <dbReference type="SAM" id="SignalP"/>
    </source>
</evidence>
<keyword evidence="3" id="KW-0964">Secreted</keyword>
<name>A0A2P8H3A7_9BACL</name>
<dbReference type="Pfam" id="PF02225">
    <property type="entry name" value="PA"/>
    <property type="match status" value="1"/>
</dbReference>
<dbReference type="Gene3D" id="3.50.30.30">
    <property type="match status" value="1"/>
</dbReference>
<dbReference type="Pfam" id="PF00082">
    <property type="entry name" value="Peptidase_S8"/>
    <property type="match status" value="1"/>
</dbReference>
<dbReference type="Gene3D" id="3.30.70.80">
    <property type="entry name" value="Peptidase S8 propeptide/proteinase inhibitor I9"/>
    <property type="match status" value="1"/>
</dbReference>
<dbReference type="AlphaFoldDB" id="A0A2P8H3A7"/>
<dbReference type="GO" id="GO:0004252">
    <property type="term" value="F:serine-type endopeptidase activity"/>
    <property type="evidence" value="ECO:0007669"/>
    <property type="project" value="InterPro"/>
</dbReference>
<feature type="signal peptide" evidence="10">
    <location>
        <begin position="1"/>
        <end position="30"/>
    </location>
</feature>
<gene>
    <name evidence="14" type="ORF">B0H99_104145</name>
</gene>
<dbReference type="EMBL" id="PYAT01000004">
    <property type="protein sequence ID" value="PSL40683.1"/>
    <property type="molecule type" value="Genomic_DNA"/>
</dbReference>
<evidence type="ECO:0000256" key="9">
    <source>
        <dbReference type="SAM" id="MobiDB-lite"/>
    </source>
</evidence>
<comment type="caution">
    <text evidence="8">Lacks conserved residue(s) required for the propagation of feature annotation.</text>
</comment>
<keyword evidence="2" id="KW-0134">Cell wall</keyword>
<keyword evidence="4" id="KW-0645">Protease</keyword>
<dbReference type="OrthoDB" id="9798386at2"/>
<dbReference type="GO" id="GO:0006508">
    <property type="term" value="P:proteolysis"/>
    <property type="evidence" value="ECO:0007669"/>
    <property type="project" value="UniProtKB-KW"/>
</dbReference>